<evidence type="ECO:0000313" key="1">
    <source>
        <dbReference type="EMBL" id="EKY02211.1"/>
    </source>
</evidence>
<dbReference type="Proteomes" id="UP000010408">
    <property type="component" value="Unassembled WGS sequence"/>
</dbReference>
<evidence type="ECO:0000313" key="2">
    <source>
        <dbReference type="Proteomes" id="UP000010408"/>
    </source>
</evidence>
<sequence length="43" mass="4848">MIILARKDTIIIQEIKEEEGRKKTITEVGVLAEVECEAYSILA</sequence>
<organism evidence="1 2">
    <name type="scientific">Porphyromonas catoniae F0037</name>
    <dbReference type="NCBI Taxonomy" id="1127696"/>
    <lineage>
        <taxon>Bacteria</taxon>
        <taxon>Pseudomonadati</taxon>
        <taxon>Bacteroidota</taxon>
        <taxon>Bacteroidia</taxon>
        <taxon>Bacteroidales</taxon>
        <taxon>Porphyromonadaceae</taxon>
        <taxon>Porphyromonas</taxon>
    </lineage>
</organism>
<dbReference type="PATRIC" id="fig|1127696.3.peg.530"/>
<dbReference type="HOGENOM" id="CLU_3237489_0_0_10"/>
<comment type="caution">
    <text evidence="1">The sequence shown here is derived from an EMBL/GenBank/DDBJ whole genome shotgun (WGS) entry which is preliminary data.</text>
</comment>
<name>L1NFV3_9PORP</name>
<dbReference type="AlphaFoldDB" id="L1NFV3"/>
<accession>L1NFV3</accession>
<reference evidence="1 2" key="1">
    <citation type="submission" date="2012-05" db="EMBL/GenBank/DDBJ databases">
        <authorList>
            <person name="Weinstock G."/>
            <person name="Sodergren E."/>
            <person name="Lobos E.A."/>
            <person name="Fulton L."/>
            <person name="Fulton R."/>
            <person name="Courtney L."/>
            <person name="Fronick C."/>
            <person name="O'Laughlin M."/>
            <person name="Godfrey J."/>
            <person name="Wilson R.M."/>
            <person name="Miner T."/>
            <person name="Farmer C."/>
            <person name="Delehaunty K."/>
            <person name="Cordes M."/>
            <person name="Minx P."/>
            <person name="Tomlinson C."/>
            <person name="Chen J."/>
            <person name="Wollam A."/>
            <person name="Pepin K.H."/>
            <person name="Bhonagiri V."/>
            <person name="Zhang X."/>
            <person name="Suruliraj S."/>
            <person name="Warren W."/>
            <person name="Mitreva M."/>
            <person name="Mardis E.R."/>
            <person name="Wilson R.K."/>
        </authorList>
    </citation>
    <scope>NUCLEOTIDE SEQUENCE [LARGE SCALE GENOMIC DNA]</scope>
    <source>
        <strain evidence="1 2">F0037</strain>
    </source>
</reference>
<protein>
    <submittedName>
        <fullName evidence="1">Uncharacterized protein</fullName>
    </submittedName>
</protein>
<gene>
    <name evidence="1" type="ORF">HMPREF9134_00600</name>
</gene>
<dbReference type="EMBL" id="AMEQ01000018">
    <property type="protein sequence ID" value="EKY02211.1"/>
    <property type="molecule type" value="Genomic_DNA"/>
</dbReference>
<proteinExistence type="predicted"/>